<evidence type="ECO:0000313" key="5">
    <source>
        <dbReference type="Proteomes" id="UP000219036"/>
    </source>
</evidence>
<dbReference type="EMBL" id="OBEI01000001">
    <property type="protein sequence ID" value="SNZ02533.1"/>
    <property type="molecule type" value="Genomic_DNA"/>
</dbReference>
<keyword evidence="5" id="KW-1185">Reference proteome</keyword>
<dbReference type="Proteomes" id="UP000219036">
    <property type="component" value="Unassembled WGS sequence"/>
</dbReference>
<feature type="coiled-coil region" evidence="2">
    <location>
        <begin position="116"/>
        <end position="194"/>
    </location>
</feature>
<dbReference type="PANTHER" id="PTHR45138:SF6">
    <property type="entry name" value="DIGUANYLATE CYCLASE DGCN"/>
    <property type="match status" value="1"/>
</dbReference>
<name>A0A285N0T1_9AQUI</name>
<dbReference type="RefSeq" id="WP_096999348.1">
    <property type="nucleotide sequence ID" value="NZ_OBEI01000001.1"/>
</dbReference>
<dbReference type="NCBIfam" id="TIGR00254">
    <property type="entry name" value="GGDEF"/>
    <property type="match status" value="1"/>
</dbReference>
<dbReference type="Gene3D" id="1.20.1480.30">
    <property type="entry name" value="Designed four-helix bundle protein"/>
    <property type="match status" value="1"/>
</dbReference>
<dbReference type="GO" id="GO:0005886">
    <property type="term" value="C:plasma membrane"/>
    <property type="evidence" value="ECO:0007669"/>
    <property type="project" value="TreeGrafter"/>
</dbReference>
<protein>
    <recommendedName>
        <fullName evidence="1">diguanylate cyclase</fullName>
        <ecNumber evidence="1">2.7.7.65</ecNumber>
    </recommendedName>
</protein>
<dbReference type="PANTHER" id="PTHR45138">
    <property type="entry name" value="REGULATORY COMPONENTS OF SENSORY TRANSDUCTION SYSTEM"/>
    <property type="match status" value="1"/>
</dbReference>
<evidence type="ECO:0000259" key="3">
    <source>
        <dbReference type="PROSITE" id="PS50887"/>
    </source>
</evidence>
<dbReference type="SMART" id="SM00267">
    <property type="entry name" value="GGDEF"/>
    <property type="match status" value="1"/>
</dbReference>
<sequence>MADNKVNCEFYNKLKGTKKLSHEDIKLLMNIVRKELSFLIKHNIPPVPKNYEKWFYIFCSLAEQKKELDDLEIIGIYKDVYDEDYHAVDISGEKESVPETLANKFKDIANKLDSSLREIINSIDTHQEQLNAHTDKLEQVKKDVTIETVNEAVMEILEELKKLRGENSRLKNELKSYHAEVISLKEELSHAKREATIDFLTGLVNRRRFERALEDAIRDRKIRHYPSSIIFVDIDDFKKINDEYGHVIGDIVLKELATIFKFYLRANTIVGRLGGEEFAILLPGVELEDAIKVAERLRKIIENREIKVDLKGKEKKLHITASFGVTEIKEDDTVESLLMRADDAMYRAKKKGKNKVEVEV</sequence>
<dbReference type="InterPro" id="IPR043128">
    <property type="entry name" value="Rev_trsase/Diguanyl_cyclase"/>
</dbReference>
<evidence type="ECO:0000256" key="1">
    <source>
        <dbReference type="ARBA" id="ARBA00012528"/>
    </source>
</evidence>
<dbReference type="OrthoDB" id="9805474at2"/>
<dbReference type="FunFam" id="3.30.70.270:FF:000001">
    <property type="entry name" value="Diguanylate cyclase domain protein"/>
    <property type="match status" value="1"/>
</dbReference>
<dbReference type="SUPFAM" id="SSF55073">
    <property type="entry name" value="Nucleotide cyclase"/>
    <property type="match status" value="1"/>
</dbReference>
<evidence type="ECO:0000313" key="4">
    <source>
        <dbReference type="EMBL" id="SNZ02533.1"/>
    </source>
</evidence>
<dbReference type="InterPro" id="IPR029787">
    <property type="entry name" value="Nucleotide_cyclase"/>
</dbReference>
<reference evidence="5" key="1">
    <citation type="submission" date="2017-09" db="EMBL/GenBank/DDBJ databases">
        <authorList>
            <person name="Varghese N."/>
            <person name="Submissions S."/>
        </authorList>
    </citation>
    <scope>NUCLEOTIDE SEQUENCE [LARGE SCALE GENOMIC DNA]</scope>
    <source>
        <strain evidence="5">DSM 15103</strain>
    </source>
</reference>
<dbReference type="PROSITE" id="PS50887">
    <property type="entry name" value="GGDEF"/>
    <property type="match status" value="1"/>
</dbReference>
<dbReference type="InterPro" id="IPR000160">
    <property type="entry name" value="GGDEF_dom"/>
</dbReference>
<feature type="domain" description="GGDEF" evidence="3">
    <location>
        <begin position="225"/>
        <end position="360"/>
    </location>
</feature>
<gene>
    <name evidence="4" type="ORF">SAMN06265182_0144</name>
</gene>
<accession>A0A285N0T1</accession>
<keyword evidence="2" id="KW-0175">Coiled coil</keyword>
<dbReference type="GO" id="GO:0052621">
    <property type="term" value="F:diguanylate cyclase activity"/>
    <property type="evidence" value="ECO:0007669"/>
    <property type="project" value="UniProtKB-EC"/>
</dbReference>
<dbReference type="GO" id="GO:1902201">
    <property type="term" value="P:negative regulation of bacterial-type flagellum-dependent cell motility"/>
    <property type="evidence" value="ECO:0007669"/>
    <property type="project" value="TreeGrafter"/>
</dbReference>
<dbReference type="AlphaFoldDB" id="A0A285N0T1"/>
<dbReference type="Gene3D" id="3.30.70.270">
    <property type="match status" value="1"/>
</dbReference>
<dbReference type="EC" id="2.7.7.65" evidence="1"/>
<dbReference type="GO" id="GO:0043709">
    <property type="term" value="P:cell adhesion involved in single-species biofilm formation"/>
    <property type="evidence" value="ECO:0007669"/>
    <property type="project" value="TreeGrafter"/>
</dbReference>
<proteinExistence type="predicted"/>
<evidence type="ECO:0000256" key="2">
    <source>
        <dbReference type="SAM" id="Coils"/>
    </source>
</evidence>
<organism evidence="4 5">
    <name type="scientific">Persephonella hydrogeniphila</name>
    <dbReference type="NCBI Taxonomy" id="198703"/>
    <lineage>
        <taxon>Bacteria</taxon>
        <taxon>Pseudomonadati</taxon>
        <taxon>Aquificota</taxon>
        <taxon>Aquificia</taxon>
        <taxon>Aquificales</taxon>
        <taxon>Hydrogenothermaceae</taxon>
        <taxon>Persephonella</taxon>
    </lineage>
</organism>
<dbReference type="InterPro" id="IPR050469">
    <property type="entry name" value="Diguanylate_Cyclase"/>
</dbReference>
<dbReference type="CDD" id="cd01949">
    <property type="entry name" value="GGDEF"/>
    <property type="match status" value="1"/>
</dbReference>
<dbReference type="Pfam" id="PF00990">
    <property type="entry name" value="GGDEF"/>
    <property type="match status" value="1"/>
</dbReference>